<accession>A0A8J3TX15</accession>
<proteinExistence type="predicted"/>
<evidence type="ECO:0000256" key="1">
    <source>
        <dbReference type="SAM" id="MobiDB-lite"/>
    </source>
</evidence>
<organism evidence="3 4">
    <name type="scientific">Planotetraspora mira</name>
    <dbReference type="NCBI Taxonomy" id="58121"/>
    <lineage>
        <taxon>Bacteria</taxon>
        <taxon>Bacillati</taxon>
        <taxon>Actinomycetota</taxon>
        <taxon>Actinomycetes</taxon>
        <taxon>Streptosporangiales</taxon>
        <taxon>Streptosporangiaceae</taxon>
        <taxon>Planotetraspora</taxon>
    </lineage>
</organism>
<feature type="transmembrane region" description="Helical" evidence="2">
    <location>
        <begin position="51"/>
        <end position="73"/>
    </location>
</feature>
<keyword evidence="2" id="KW-1133">Transmembrane helix</keyword>
<evidence type="ECO:0000313" key="3">
    <source>
        <dbReference type="EMBL" id="GII34153.1"/>
    </source>
</evidence>
<feature type="compositionally biased region" description="Pro residues" evidence="1">
    <location>
        <begin position="7"/>
        <end position="17"/>
    </location>
</feature>
<keyword evidence="2" id="KW-0472">Membrane</keyword>
<dbReference type="AlphaFoldDB" id="A0A8J3TX15"/>
<keyword evidence="2" id="KW-0812">Transmembrane</keyword>
<gene>
    <name evidence="3" type="ORF">Pmi06nite_75950</name>
</gene>
<dbReference type="EMBL" id="BOOO01000047">
    <property type="protein sequence ID" value="GII34153.1"/>
    <property type="molecule type" value="Genomic_DNA"/>
</dbReference>
<evidence type="ECO:0000256" key="2">
    <source>
        <dbReference type="SAM" id="Phobius"/>
    </source>
</evidence>
<reference evidence="3 4" key="1">
    <citation type="submission" date="2021-01" db="EMBL/GenBank/DDBJ databases">
        <title>Whole genome shotgun sequence of Planotetraspora mira NBRC 15435.</title>
        <authorList>
            <person name="Komaki H."/>
            <person name="Tamura T."/>
        </authorList>
    </citation>
    <scope>NUCLEOTIDE SEQUENCE [LARGE SCALE GENOMIC DNA]</scope>
    <source>
        <strain evidence="3 4">NBRC 15435</strain>
    </source>
</reference>
<dbReference type="Proteomes" id="UP000650628">
    <property type="component" value="Unassembled WGS sequence"/>
</dbReference>
<evidence type="ECO:0000313" key="4">
    <source>
        <dbReference type="Proteomes" id="UP000650628"/>
    </source>
</evidence>
<sequence length="297" mass="31696">MHQQPGPQGPYGPPPGQPQYGGTPPQQPPGWQYPPGWQPPPPHRKGKGPGFWLLVIGLPFVLLVGCMAVVGTLTVPTGTTNKVAQSSETRNAPAKATDRASSDEETTPSDEPSPTPSPEPSPRRYSGVSAKVIKLRKSDWTDVWLVTLTHRGQSNFIVSPLDARGAEQSSIVNEIGIYKGSVLLNEDEGTETAALKIDADGKWTVTLKPISKARQWTGAGLTGRGDDVVIVNPPSAGLTTVNARHSGSSNFIVDAYTESSRENLVNEIGSWRGEVPLPDGTILVTVHADGVWSFKKS</sequence>
<feature type="compositionally biased region" description="Pro residues" evidence="1">
    <location>
        <begin position="25"/>
        <end position="41"/>
    </location>
</feature>
<protein>
    <submittedName>
        <fullName evidence="3">Uncharacterized protein</fullName>
    </submittedName>
</protein>
<keyword evidence="4" id="KW-1185">Reference proteome</keyword>
<feature type="region of interest" description="Disordered" evidence="1">
    <location>
        <begin position="1"/>
        <end position="44"/>
    </location>
</feature>
<name>A0A8J3TX15_9ACTN</name>
<comment type="caution">
    <text evidence="3">The sequence shown here is derived from an EMBL/GenBank/DDBJ whole genome shotgun (WGS) entry which is preliminary data.</text>
</comment>
<feature type="compositionally biased region" description="Pro residues" evidence="1">
    <location>
        <begin position="111"/>
        <end position="120"/>
    </location>
</feature>
<feature type="compositionally biased region" description="Polar residues" evidence="1">
    <location>
        <begin position="81"/>
        <end position="90"/>
    </location>
</feature>
<feature type="region of interest" description="Disordered" evidence="1">
    <location>
        <begin position="78"/>
        <end position="127"/>
    </location>
</feature>